<evidence type="ECO:0000313" key="2">
    <source>
        <dbReference type="Proteomes" id="UP001239111"/>
    </source>
</evidence>
<sequence length="846" mass="97738">MKTREKVQRSIAKKQVSSVRAKTAEKNNERAGRKKSDKKQRTFSSKSRGKRSDAERKRRADIRAHPKKHEEYKKKERDRWHRRVSLGKIKTVDQMTETEKRLRRRRVRESVRVFRQRKKEVSNSELQTSTREEQNSLSNDRVSNDDVSDNAEFSEMNNFAQPSSLEDLMNPKTLANKVRTVRRVRKNKASCYRENKKLRAENDDLSKKVNRMRVSKCREKKANEAPLSPKSNFEHLMKAAQFDIKKKEQLFLGQALIEQIKEINETNKSRVGKMLQKKIVCGSVIKKYRLISKCRENIAPLRSNIKNLANLCPEKDVRNTQARLFLKNKVQTFFEDNSRMCPGKKDSITRNGNKKQKMYLNDDVNQLYKKFTSSNPNIKVSYSFFCKLKPFWTVKARISDRDTCLCTKHEKMREIVSALFRKGVMQQSSSSKLVALLCCDPHTEECLLRICGKCSGKTVPFNNVAGDEIIHYNKWEVVEETRFSAKTKKEIKVRRTVRSKTSTSVDDLKNQLLNFIPEYCYHILVVEHQQRVMQILKRDLTAEDLFFNIDFSQNQECKYAQELHGVHYGASRETVSLHTGVYMTKETLQSFCTLSTDLRHEPAAIVAHIKPVVSKVLEGNKNINTWHILSDGPTSQYRSKKMFSLLVDFIRFFLPQIKRLVYNFSESGHGKGAADGVGAVVKRTADRKVANGSDVGNFESLMKVLRESGINVFLESITKLDINFFDARDKSDGIAAFKGTMKAHQWIWNRSNPEEIYFNKMSCYECDLESSCKHYSLGKMSLIPKAQLKDIASRLPGGKSSWPKANACKRKIKDPKAPDVNSKKKKSNSSKVEVSRRSQRRVLKKS</sequence>
<dbReference type="EMBL" id="CM056742">
    <property type="protein sequence ID" value="KAJ8675613.1"/>
    <property type="molecule type" value="Genomic_DNA"/>
</dbReference>
<dbReference type="Proteomes" id="UP001239111">
    <property type="component" value="Chromosome 2"/>
</dbReference>
<comment type="caution">
    <text evidence="1">The sequence shown here is derived from an EMBL/GenBank/DDBJ whole genome shotgun (WGS) entry which is preliminary data.</text>
</comment>
<protein>
    <submittedName>
        <fullName evidence="1">Uncharacterized protein</fullName>
    </submittedName>
</protein>
<reference evidence="1" key="1">
    <citation type="submission" date="2023-04" db="EMBL/GenBank/DDBJ databases">
        <title>A chromosome-level genome assembly of the parasitoid wasp Eretmocerus hayati.</title>
        <authorList>
            <person name="Zhong Y."/>
            <person name="Liu S."/>
            <person name="Liu Y."/>
        </authorList>
    </citation>
    <scope>NUCLEOTIDE SEQUENCE</scope>
    <source>
        <strain evidence="1">ZJU_SS_LIU_2023</strain>
    </source>
</reference>
<evidence type="ECO:0000313" key="1">
    <source>
        <dbReference type="EMBL" id="KAJ8675613.1"/>
    </source>
</evidence>
<keyword evidence="2" id="KW-1185">Reference proteome</keyword>
<accession>A0ACC2NXN4</accession>
<gene>
    <name evidence="1" type="ORF">QAD02_011399</name>
</gene>
<name>A0ACC2NXN4_9HYME</name>
<organism evidence="1 2">
    <name type="scientific">Eretmocerus hayati</name>
    <dbReference type="NCBI Taxonomy" id="131215"/>
    <lineage>
        <taxon>Eukaryota</taxon>
        <taxon>Metazoa</taxon>
        <taxon>Ecdysozoa</taxon>
        <taxon>Arthropoda</taxon>
        <taxon>Hexapoda</taxon>
        <taxon>Insecta</taxon>
        <taxon>Pterygota</taxon>
        <taxon>Neoptera</taxon>
        <taxon>Endopterygota</taxon>
        <taxon>Hymenoptera</taxon>
        <taxon>Apocrita</taxon>
        <taxon>Proctotrupomorpha</taxon>
        <taxon>Chalcidoidea</taxon>
        <taxon>Aphelinidae</taxon>
        <taxon>Aphelininae</taxon>
        <taxon>Eretmocerus</taxon>
    </lineage>
</organism>
<proteinExistence type="predicted"/>